<keyword evidence="2" id="KW-1133">Transmembrane helix</keyword>
<accession>A0A1G8QMW5</accession>
<keyword evidence="2" id="KW-0812">Transmembrane</keyword>
<evidence type="ECO:0000256" key="2">
    <source>
        <dbReference type="SAM" id="Phobius"/>
    </source>
</evidence>
<sequence>MAFKDDLKSKWQDLSPAVRSCIAIGGLFAVLILAGSILVGGEKPKNKNATDPLSETKLLLPKGENNTPEQVMAQLAAQNKRIKEFQDAIKQMEQDRKNDRLRDLEEAQNRRPDPVTQDALREMKRMNDKIEELSKQQTSKSPSPALNAPLPGYEAATGASEPAVEPVQESSGLRITGVDLSGRKDAPKRDEKPIPALAAGSFFEAVLLNGMDAPTSATTQKNPVPTTMRVKSDAVLPNKYNVDVKECFTLASGYGVLSSERAMLRTETISCVRKDGKIMEGKLEGYVVGEDGRVGMRGRLVSKQGQMIAKTLVAGGLSGLAQGMTPQTIPQLSLGSNGTTQTQTADASTILQTGVSKGFSTSANEIAKFYMEMAREMTPVVEIDAGRKVTIMLVKGLELK</sequence>
<feature type="compositionally biased region" description="Polar residues" evidence="1">
    <location>
        <begin position="135"/>
        <end position="144"/>
    </location>
</feature>
<feature type="region of interest" description="Disordered" evidence="1">
    <location>
        <begin position="93"/>
        <end position="119"/>
    </location>
</feature>
<dbReference type="OrthoDB" id="15544at2"/>
<dbReference type="RefSeq" id="WP_074758131.1">
    <property type="nucleotide sequence ID" value="NZ_FNCO01000021.1"/>
</dbReference>
<feature type="transmembrane region" description="Helical" evidence="2">
    <location>
        <begin position="21"/>
        <end position="41"/>
    </location>
</feature>
<feature type="region of interest" description="Disordered" evidence="1">
    <location>
        <begin position="131"/>
        <end position="193"/>
    </location>
</feature>
<evidence type="ECO:0000313" key="4">
    <source>
        <dbReference type="Proteomes" id="UP000182894"/>
    </source>
</evidence>
<feature type="compositionally biased region" description="Basic and acidic residues" evidence="1">
    <location>
        <begin position="181"/>
        <end position="193"/>
    </location>
</feature>
<evidence type="ECO:0000256" key="1">
    <source>
        <dbReference type="SAM" id="MobiDB-lite"/>
    </source>
</evidence>
<gene>
    <name evidence="3" type="ORF">SAMN05216605_1214</name>
</gene>
<keyword evidence="2" id="KW-0472">Membrane</keyword>
<reference evidence="4" key="1">
    <citation type="submission" date="2016-10" db="EMBL/GenBank/DDBJ databases">
        <authorList>
            <person name="Varghese N."/>
            <person name="Submissions S."/>
        </authorList>
    </citation>
    <scope>NUCLEOTIDE SEQUENCE [LARGE SCALE GENOMIC DNA]</scope>
    <source>
        <strain evidence="4">ATCC 700689</strain>
    </source>
</reference>
<organism evidence="3 4">
    <name type="scientific">Pseudomonas abietaniphila</name>
    <dbReference type="NCBI Taxonomy" id="89065"/>
    <lineage>
        <taxon>Bacteria</taxon>
        <taxon>Pseudomonadati</taxon>
        <taxon>Pseudomonadota</taxon>
        <taxon>Gammaproteobacteria</taxon>
        <taxon>Pseudomonadales</taxon>
        <taxon>Pseudomonadaceae</taxon>
        <taxon>Pseudomonas</taxon>
    </lineage>
</organism>
<dbReference type="STRING" id="89065.SAMN05216605_1214"/>
<protein>
    <submittedName>
        <fullName evidence="3">Conjugal transfer pilus assembly protein TraB</fullName>
    </submittedName>
</protein>
<proteinExistence type="predicted"/>
<evidence type="ECO:0000313" key="3">
    <source>
        <dbReference type="EMBL" id="SDJ06016.1"/>
    </source>
</evidence>
<dbReference type="Proteomes" id="UP000182894">
    <property type="component" value="Unassembled WGS sequence"/>
</dbReference>
<dbReference type="CDD" id="cd16430">
    <property type="entry name" value="TraB"/>
    <property type="match status" value="1"/>
</dbReference>
<dbReference type="EMBL" id="FNCO01000021">
    <property type="protein sequence ID" value="SDJ06016.1"/>
    <property type="molecule type" value="Genomic_DNA"/>
</dbReference>
<dbReference type="Pfam" id="PF03743">
    <property type="entry name" value="TrbI"/>
    <property type="match status" value="1"/>
</dbReference>
<name>A0A1G8QMW5_9PSED</name>
<dbReference type="AlphaFoldDB" id="A0A1G8QMW5"/>
<keyword evidence="4" id="KW-1185">Reference proteome</keyword>
<dbReference type="InterPro" id="IPR005498">
    <property type="entry name" value="T4SS_VirB10/TraB/TrbI"/>
</dbReference>